<keyword evidence="3" id="KW-1185">Reference proteome</keyword>
<evidence type="ECO:0000313" key="2">
    <source>
        <dbReference type="EMBL" id="CAH2060501.1"/>
    </source>
</evidence>
<organism evidence="2 3">
    <name type="scientific">Iphiclides podalirius</name>
    <name type="common">scarce swallowtail</name>
    <dbReference type="NCBI Taxonomy" id="110791"/>
    <lineage>
        <taxon>Eukaryota</taxon>
        <taxon>Metazoa</taxon>
        <taxon>Ecdysozoa</taxon>
        <taxon>Arthropoda</taxon>
        <taxon>Hexapoda</taxon>
        <taxon>Insecta</taxon>
        <taxon>Pterygota</taxon>
        <taxon>Neoptera</taxon>
        <taxon>Endopterygota</taxon>
        <taxon>Lepidoptera</taxon>
        <taxon>Glossata</taxon>
        <taxon>Ditrysia</taxon>
        <taxon>Papilionoidea</taxon>
        <taxon>Papilionidae</taxon>
        <taxon>Papilioninae</taxon>
        <taxon>Iphiclides</taxon>
    </lineage>
</organism>
<dbReference type="Proteomes" id="UP000837857">
    <property type="component" value="Chromosome 27"/>
</dbReference>
<evidence type="ECO:0000313" key="3">
    <source>
        <dbReference type="Proteomes" id="UP000837857"/>
    </source>
</evidence>
<accession>A0ABN8IK58</accession>
<reference evidence="2" key="1">
    <citation type="submission" date="2022-03" db="EMBL/GenBank/DDBJ databases">
        <authorList>
            <person name="Martin H S."/>
        </authorList>
    </citation>
    <scope>NUCLEOTIDE SEQUENCE</scope>
</reference>
<feature type="region of interest" description="Disordered" evidence="1">
    <location>
        <begin position="34"/>
        <end position="54"/>
    </location>
</feature>
<sequence>MSEDNPQDPKNVKMRCLPCVMPYTEDVGNLVQSGNRQAKPQQKQCHGNVQDHSGCQCTPERPCCNYEDGEQQSTGQS</sequence>
<protein>
    <submittedName>
        <fullName evidence="2">Uncharacterized protein</fullName>
    </submittedName>
</protein>
<proteinExistence type="predicted"/>
<gene>
    <name evidence="2" type="ORF">IPOD504_LOCUS11079</name>
</gene>
<dbReference type="EMBL" id="OW152839">
    <property type="protein sequence ID" value="CAH2060501.1"/>
    <property type="molecule type" value="Genomic_DNA"/>
</dbReference>
<name>A0ABN8IK58_9NEOP</name>
<feature type="non-terminal residue" evidence="2">
    <location>
        <position position="77"/>
    </location>
</feature>
<evidence type="ECO:0000256" key="1">
    <source>
        <dbReference type="SAM" id="MobiDB-lite"/>
    </source>
</evidence>